<dbReference type="Proteomes" id="UP000314294">
    <property type="component" value="Unassembled WGS sequence"/>
</dbReference>
<comment type="caution">
    <text evidence="1">The sequence shown here is derived from an EMBL/GenBank/DDBJ whole genome shotgun (WGS) entry which is preliminary data.</text>
</comment>
<proteinExistence type="predicted"/>
<evidence type="ECO:0000313" key="2">
    <source>
        <dbReference type="Proteomes" id="UP000314294"/>
    </source>
</evidence>
<evidence type="ECO:0000313" key="1">
    <source>
        <dbReference type="EMBL" id="TNN22514.1"/>
    </source>
</evidence>
<accession>A0A4Z2E1B9</accession>
<keyword evidence="2" id="KW-1185">Reference proteome</keyword>
<reference evidence="1 2" key="1">
    <citation type="submission" date="2019-03" db="EMBL/GenBank/DDBJ databases">
        <title>First draft genome of Liparis tanakae, snailfish: a comprehensive survey of snailfish specific genes.</title>
        <authorList>
            <person name="Kim W."/>
            <person name="Song I."/>
            <person name="Jeong J.-H."/>
            <person name="Kim D."/>
            <person name="Kim S."/>
            <person name="Ryu S."/>
            <person name="Song J.Y."/>
            <person name="Lee S.K."/>
        </authorList>
    </citation>
    <scope>NUCLEOTIDE SEQUENCE [LARGE SCALE GENOMIC DNA]</scope>
    <source>
        <tissue evidence="1">Muscle</tissue>
    </source>
</reference>
<gene>
    <name evidence="1" type="ORF">EYF80_067372</name>
</gene>
<dbReference type="AlphaFoldDB" id="A0A4Z2E1B9"/>
<dbReference type="OrthoDB" id="8978341at2759"/>
<organism evidence="1 2">
    <name type="scientific">Liparis tanakae</name>
    <name type="common">Tanaka's snailfish</name>
    <dbReference type="NCBI Taxonomy" id="230148"/>
    <lineage>
        <taxon>Eukaryota</taxon>
        <taxon>Metazoa</taxon>
        <taxon>Chordata</taxon>
        <taxon>Craniata</taxon>
        <taxon>Vertebrata</taxon>
        <taxon>Euteleostomi</taxon>
        <taxon>Actinopterygii</taxon>
        <taxon>Neopterygii</taxon>
        <taxon>Teleostei</taxon>
        <taxon>Neoteleostei</taxon>
        <taxon>Acanthomorphata</taxon>
        <taxon>Eupercaria</taxon>
        <taxon>Perciformes</taxon>
        <taxon>Cottioidei</taxon>
        <taxon>Cottales</taxon>
        <taxon>Liparidae</taxon>
        <taxon>Liparis</taxon>
    </lineage>
</organism>
<sequence>MSKVIIDVTIDTLVCISSAHRDHYSTYRGVFRQTCFINGLAKHWGVIISIQYSDVYDYST</sequence>
<protein>
    <submittedName>
        <fullName evidence="1">Uncharacterized protein</fullName>
    </submittedName>
</protein>
<name>A0A4Z2E1B9_9TELE</name>
<dbReference type="EMBL" id="SRLO01022119">
    <property type="protein sequence ID" value="TNN22514.1"/>
    <property type="molecule type" value="Genomic_DNA"/>
</dbReference>